<protein>
    <submittedName>
        <fullName evidence="1">Uncharacterized protein</fullName>
    </submittedName>
</protein>
<proteinExistence type="predicted"/>
<dbReference type="EMBL" id="KR029597">
    <property type="protein sequence ID" value="AKH47702.1"/>
    <property type="molecule type" value="Genomic_DNA"/>
</dbReference>
<reference evidence="1" key="1">
    <citation type="journal article" date="2015" name="Front. Microbiol.">
        <title>Combining genomic sequencing methods to explore viral diversity and reveal potential virus-host interactions.</title>
        <authorList>
            <person name="Chow C.E."/>
            <person name="Winget D.M."/>
            <person name="White R.A.III."/>
            <person name="Hallam S.J."/>
            <person name="Suttle C.A."/>
        </authorList>
    </citation>
    <scope>NUCLEOTIDE SEQUENCE</scope>
    <source>
        <strain evidence="1">Oxic1_2</strain>
    </source>
</reference>
<organism evidence="1">
    <name type="scientific">uncultured marine virus</name>
    <dbReference type="NCBI Taxonomy" id="186617"/>
    <lineage>
        <taxon>Viruses</taxon>
        <taxon>environmental samples</taxon>
    </lineage>
</organism>
<reference evidence="1" key="2">
    <citation type="submission" date="2015-03" db="EMBL/GenBank/DDBJ databases">
        <authorList>
            <person name="Chow C.-E.T."/>
            <person name="Winget D.M."/>
            <person name="White R.A.III."/>
            <person name="Hallam S.J."/>
            <person name="Suttle C.A."/>
        </authorList>
    </citation>
    <scope>NUCLEOTIDE SEQUENCE</scope>
    <source>
        <strain evidence="1">Oxic1_2</strain>
    </source>
</reference>
<accession>A0A0F7L8F2</accession>
<evidence type="ECO:0000313" key="1">
    <source>
        <dbReference type="EMBL" id="AKH47702.1"/>
    </source>
</evidence>
<name>A0A0F7L8F2_9VIRU</name>
<sequence length="94" mass="11029">MVDESLYFFKRDVGKKVYEIEYETTFVTKWQVLADNKAGAYDTWLEEHKQDLVTDDSANCVCSYIKDYTQLGNTETIAEIKYNEKEDEVYADES</sequence>